<proteinExistence type="predicted"/>
<evidence type="ECO:0000259" key="3">
    <source>
        <dbReference type="Pfam" id="PF12697"/>
    </source>
</evidence>
<dbReference type="SUPFAM" id="SSF53474">
    <property type="entry name" value="alpha/beta-Hydrolases"/>
    <property type="match status" value="1"/>
</dbReference>
<dbReference type="Gene3D" id="3.40.50.1820">
    <property type="entry name" value="alpha/beta hydrolase"/>
    <property type="match status" value="1"/>
</dbReference>
<keyword evidence="5" id="KW-1185">Reference proteome</keyword>
<feature type="chain" id="PRO_5030628135" evidence="2">
    <location>
        <begin position="22"/>
        <end position="321"/>
    </location>
</feature>
<dbReference type="InterPro" id="IPR000073">
    <property type="entry name" value="AB_hydrolase_1"/>
</dbReference>
<reference evidence="4 5" key="1">
    <citation type="submission" date="2020-08" db="EMBL/GenBank/DDBJ databases">
        <title>Sequencing the genomes of 1000 actinobacteria strains.</title>
        <authorList>
            <person name="Klenk H.-P."/>
        </authorList>
    </citation>
    <scope>NUCLEOTIDE SEQUENCE [LARGE SCALE GENOMIC DNA]</scope>
    <source>
        <strain evidence="4 5">DSM 43851</strain>
    </source>
</reference>
<comment type="caution">
    <text evidence="4">The sequence shown here is derived from an EMBL/GenBank/DDBJ whole genome shotgun (WGS) entry which is preliminary data.</text>
</comment>
<evidence type="ECO:0000256" key="2">
    <source>
        <dbReference type="SAM" id="SignalP"/>
    </source>
</evidence>
<feature type="signal peptide" evidence="2">
    <location>
        <begin position="1"/>
        <end position="21"/>
    </location>
</feature>
<feature type="domain" description="AB hydrolase-1" evidence="3">
    <location>
        <begin position="59"/>
        <end position="303"/>
    </location>
</feature>
<dbReference type="EMBL" id="JACHIR010000001">
    <property type="protein sequence ID" value="MBB5892996.1"/>
    <property type="molecule type" value="Genomic_DNA"/>
</dbReference>
<keyword evidence="2" id="KW-0732">Signal</keyword>
<evidence type="ECO:0000256" key="1">
    <source>
        <dbReference type="ARBA" id="ARBA00022801"/>
    </source>
</evidence>
<dbReference type="InterPro" id="IPR050266">
    <property type="entry name" value="AB_hydrolase_sf"/>
</dbReference>
<accession>A0A7W9KI12</accession>
<dbReference type="GO" id="GO:0016020">
    <property type="term" value="C:membrane"/>
    <property type="evidence" value="ECO:0007669"/>
    <property type="project" value="TreeGrafter"/>
</dbReference>
<dbReference type="PANTHER" id="PTHR43798">
    <property type="entry name" value="MONOACYLGLYCEROL LIPASE"/>
    <property type="match status" value="1"/>
</dbReference>
<gene>
    <name evidence="4" type="ORF">BJ998_004192</name>
</gene>
<dbReference type="AlphaFoldDB" id="A0A7W9KI12"/>
<dbReference type="Proteomes" id="UP000585638">
    <property type="component" value="Unassembled WGS sequence"/>
</dbReference>
<sequence>MLTAAALAVLLSAATLTPASTAPTCRDVAVPVTMPLAGTQTVAGSLCWAGAKPSPTVQILLAGATYNRSYWDFPYRPDTYSYVRRATAAGYTTLALDRPGTGASSHPVGALLTNATEASAVHQVVNAARLGKLGSAFTRVLLAGHSYGSVVAWYEAATYADVDALLTTGMAHEVQPAAAIPVATSLIPAPPDPTYLTTRPGSRNVFWHGPHDDPAVIAADEAAKDTVTTSELADTLVAQGNDTTAGITVPVLVAEGQQDLAYAAALPHEAGHYPKSPCVDTYQLPDAGHDLNLAPHAPDWFAKALNWADRVLGTAGAPPRC</sequence>
<dbReference type="RefSeq" id="WP_184864078.1">
    <property type="nucleotide sequence ID" value="NZ_BAAAWY010000001.1"/>
</dbReference>
<dbReference type="PANTHER" id="PTHR43798:SF31">
    <property type="entry name" value="AB HYDROLASE SUPERFAMILY PROTEIN YCLE"/>
    <property type="match status" value="1"/>
</dbReference>
<dbReference type="GO" id="GO:0016787">
    <property type="term" value="F:hydrolase activity"/>
    <property type="evidence" value="ECO:0007669"/>
    <property type="project" value="UniProtKB-KW"/>
</dbReference>
<name>A0A7W9KI12_9PSEU</name>
<evidence type="ECO:0000313" key="5">
    <source>
        <dbReference type="Proteomes" id="UP000585638"/>
    </source>
</evidence>
<evidence type="ECO:0000313" key="4">
    <source>
        <dbReference type="EMBL" id="MBB5892996.1"/>
    </source>
</evidence>
<dbReference type="Pfam" id="PF12697">
    <property type="entry name" value="Abhydrolase_6"/>
    <property type="match status" value="1"/>
</dbReference>
<organism evidence="4 5">
    <name type="scientific">Kutzneria kofuensis</name>
    <dbReference type="NCBI Taxonomy" id="103725"/>
    <lineage>
        <taxon>Bacteria</taxon>
        <taxon>Bacillati</taxon>
        <taxon>Actinomycetota</taxon>
        <taxon>Actinomycetes</taxon>
        <taxon>Pseudonocardiales</taxon>
        <taxon>Pseudonocardiaceae</taxon>
        <taxon>Kutzneria</taxon>
    </lineage>
</organism>
<protein>
    <submittedName>
        <fullName evidence="4">Pimeloyl-ACP methyl ester carboxylesterase</fullName>
    </submittedName>
</protein>
<keyword evidence="1" id="KW-0378">Hydrolase</keyword>
<dbReference type="InterPro" id="IPR029058">
    <property type="entry name" value="AB_hydrolase_fold"/>
</dbReference>